<dbReference type="InterPro" id="IPR004570">
    <property type="entry name" value="Phosphatidylglycerol_P_synth"/>
</dbReference>
<organism evidence="12">
    <name type="scientific">freshwater metagenome</name>
    <dbReference type="NCBI Taxonomy" id="449393"/>
    <lineage>
        <taxon>unclassified sequences</taxon>
        <taxon>metagenomes</taxon>
        <taxon>ecological metagenomes</taxon>
    </lineage>
</organism>
<dbReference type="GO" id="GO:0046474">
    <property type="term" value="P:glycerophospholipid biosynthetic process"/>
    <property type="evidence" value="ECO:0007669"/>
    <property type="project" value="TreeGrafter"/>
</dbReference>
<dbReference type="Pfam" id="PF01066">
    <property type="entry name" value="CDP-OH_P_transf"/>
    <property type="match status" value="1"/>
</dbReference>
<dbReference type="PROSITE" id="PS00379">
    <property type="entry name" value="CDP_ALCOHOL_P_TRANSF"/>
    <property type="match status" value="1"/>
</dbReference>
<evidence type="ECO:0000256" key="3">
    <source>
        <dbReference type="ARBA" id="ARBA00022516"/>
    </source>
</evidence>
<dbReference type="PANTHER" id="PTHR14269">
    <property type="entry name" value="CDP-DIACYLGLYCEROL--GLYCEROL-3-PHOSPHATE 3-PHOSPHATIDYLTRANSFERASE-RELATED"/>
    <property type="match status" value="1"/>
</dbReference>
<name>A0A6J6EUE0_9ZZZZ</name>
<protein>
    <submittedName>
        <fullName evidence="12">Unannotated protein</fullName>
    </submittedName>
</protein>
<evidence type="ECO:0000256" key="5">
    <source>
        <dbReference type="ARBA" id="ARBA00022692"/>
    </source>
</evidence>
<evidence type="ECO:0000256" key="2">
    <source>
        <dbReference type="ARBA" id="ARBA00010441"/>
    </source>
</evidence>
<dbReference type="AlphaFoldDB" id="A0A6J6EUE0"/>
<comment type="subcellular location">
    <subcellularLocation>
        <location evidence="1">Membrane</location>
        <topology evidence="1">Multi-pass membrane protein</topology>
    </subcellularLocation>
</comment>
<keyword evidence="6 11" id="KW-1133">Transmembrane helix</keyword>
<dbReference type="InterPro" id="IPR048254">
    <property type="entry name" value="CDP_ALCOHOL_P_TRANSF_CS"/>
</dbReference>
<dbReference type="PANTHER" id="PTHR14269:SF52">
    <property type="entry name" value="PHOSPHATIDYLGLYCEROPHOSPHATE SYNTHASE-RELATED"/>
    <property type="match status" value="1"/>
</dbReference>
<feature type="transmembrane region" description="Helical" evidence="11">
    <location>
        <begin position="48"/>
        <end position="68"/>
    </location>
</feature>
<sequence length="196" mass="21757">MPDRVADPISAVSAINVPNFLTTIRIIVVPILAWLLFREDAASDSNRLIAGVLFIIAALTDIADGTIARRWNLITNFGKIFDPIADKALIGVALVGLSYLNLLDWWFTWVILARELFVTFLRFWVINKGVIPASRGGKLKTIMQIIAISFYLLPLPETVSLLAEVLMYVAVILTLATAVDYIMKAIITDRDEIVAK</sequence>
<keyword evidence="5 11" id="KW-0812">Transmembrane</keyword>
<dbReference type="GO" id="GO:0008444">
    <property type="term" value="F:CDP-diacylglycerol-glycerol-3-phosphate 3-phosphatidyltransferase activity"/>
    <property type="evidence" value="ECO:0007669"/>
    <property type="project" value="InterPro"/>
</dbReference>
<keyword evidence="7" id="KW-0443">Lipid metabolism</keyword>
<evidence type="ECO:0000313" key="12">
    <source>
        <dbReference type="EMBL" id="CAB4580111.1"/>
    </source>
</evidence>
<evidence type="ECO:0000256" key="9">
    <source>
        <dbReference type="ARBA" id="ARBA00023209"/>
    </source>
</evidence>
<dbReference type="InterPro" id="IPR050324">
    <property type="entry name" value="CDP-alcohol_PTase-I"/>
</dbReference>
<gene>
    <name evidence="12" type="ORF">UFOPK1740_00864</name>
</gene>
<evidence type="ECO:0000256" key="7">
    <source>
        <dbReference type="ARBA" id="ARBA00023098"/>
    </source>
</evidence>
<evidence type="ECO:0000256" key="11">
    <source>
        <dbReference type="SAM" id="Phobius"/>
    </source>
</evidence>
<feature type="transmembrane region" description="Helical" evidence="11">
    <location>
        <begin position="165"/>
        <end position="183"/>
    </location>
</feature>
<evidence type="ECO:0000256" key="4">
    <source>
        <dbReference type="ARBA" id="ARBA00022679"/>
    </source>
</evidence>
<evidence type="ECO:0000256" key="10">
    <source>
        <dbReference type="ARBA" id="ARBA00023264"/>
    </source>
</evidence>
<accession>A0A6J6EUE0</accession>
<reference evidence="12" key="1">
    <citation type="submission" date="2020-05" db="EMBL/GenBank/DDBJ databases">
        <authorList>
            <person name="Chiriac C."/>
            <person name="Salcher M."/>
            <person name="Ghai R."/>
            <person name="Kavagutti S V."/>
        </authorList>
    </citation>
    <scope>NUCLEOTIDE SEQUENCE</scope>
</reference>
<dbReference type="GO" id="GO:0016020">
    <property type="term" value="C:membrane"/>
    <property type="evidence" value="ECO:0007669"/>
    <property type="project" value="UniProtKB-SubCell"/>
</dbReference>
<evidence type="ECO:0000256" key="6">
    <source>
        <dbReference type="ARBA" id="ARBA00022989"/>
    </source>
</evidence>
<feature type="transmembrane region" description="Helical" evidence="11">
    <location>
        <begin position="80"/>
        <end position="100"/>
    </location>
</feature>
<proteinExistence type="inferred from homology"/>
<feature type="transmembrane region" description="Helical" evidence="11">
    <location>
        <begin position="12"/>
        <end position="36"/>
    </location>
</feature>
<keyword evidence="10" id="KW-1208">Phospholipid metabolism</keyword>
<keyword evidence="3" id="KW-0444">Lipid biosynthesis</keyword>
<dbReference type="EMBL" id="CAEZTU010000041">
    <property type="protein sequence ID" value="CAB4580111.1"/>
    <property type="molecule type" value="Genomic_DNA"/>
</dbReference>
<dbReference type="Gene3D" id="1.20.120.1760">
    <property type="match status" value="1"/>
</dbReference>
<evidence type="ECO:0000256" key="1">
    <source>
        <dbReference type="ARBA" id="ARBA00004141"/>
    </source>
</evidence>
<dbReference type="InterPro" id="IPR000462">
    <property type="entry name" value="CDP-OH_P_trans"/>
</dbReference>
<dbReference type="PIRSF" id="PIRSF000847">
    <property type="entry name" value="Phos_ph_gly_syn"/>
    <property type="match status" value="1"/>
</dbReference>
<keyword evidence="9" id="KW-0594">Phospholipid biosynthesis</keyword>
<evidence type="ECO:0000256" key="8">
    <source>
        <dbReference type="ARBA" id="ARBA00023136"/>
    </source>
</evidence>
<comment type="similarity">
    <text evidence="2">Belongs to the CDP-alcohol phosphatidyltransferase class-I family.</text>
</comment>
<keyword evidence="8 11" id="KW-0472">Membrane</keyword>
<keyword evidence="4" id="KW-0808">Transferase</keyword>
<dbReference type="NCBIfam" id="TIGR00560">
    <property type="entry name" value="pgsA"/>
    <property type="match status" value="1"/>
</dbReference>
<dbReference type="InterPro" id="IPR043130">
    <property type="entry name" value="CDP-OH_PTrfase_TM_dom"/>
</dbReference>